<feature type="signal peptide" evidence="1">
    <location>
        <begin position="1"/>
        <end position="22"/>
    </location>
</feature>
<dbReference type="AlphaFoldDB" id="A0A6P2KGR9"/>
<protein>
    <submittedName>
        <fullName evidence="2">Molybdenum ABC transporter substrate-binding protein</fullName>
    </submittedName>
</protein>
<reference evidence="2 3" key="1">
    <citation type="submission" date="2019-09" db="EMBL/GenBank/DDBJ databases">
        <authorList>
            <person name="Depoorter E."/>
        </authorList>
    </citation>
    <scope>NUCLEOTIDE SEQUENCE [LARGE SCALE GENOMIC DNA]</scope>
    <source>
        <strain evidence="2">R-15945</strain>
    </source>
</reference>
<dbReference type="InterPro" id="IPR050682">
    <property type="entry name" value="ModA/WtpA"/>
</dbReference>
<proteinExistence type="predicted"/>
<evidence type="ECO:0000313" key="2">
    <source>
        <dbReference type="EMBL" id="VWB54720.1"/>
    </source>
</evidence>
<dbReference type="GO" id="GO:0015689">
    <property type="term" value="P:molybdate ion transport"/>
    <property type="evidence" value="ECO:0007669"/>
    <property type="project" value="TreeGrafter"/>
</dbReference>
<dbReference type="Proteomes" id="UP000494174">
    <property type="component" value="Unassembled WGS sequence"/>
</dbReference>
<evidence type="ECO:0000256" key="1">
    <source>
        <dbReference type="SAM" id="SignalP"/>
    </source>
</evidence>
<organism evidence="2 3">
    <name type="scientific">Burkholderia lata (strain ATCC 17760 / DSM 23089 / LMG 22485 / NCIMB 9086 / R18194 / 383)</name>
    <dbReference type="NCBI Taxonomy" id="482957"/>
    <lineage>
        <taxon>Bacteria</taxon>
        <taxon>Pseudomonadati</taxon>
        <taxon>Pseudomonadota</taxon>
        <taxon>Betaproteobacteria</taxon>
        <taxon>Burkholderiales</taxon>
        <taxon>Burkholderiaceae</taxon>
        <taxon>Burkholderia</taxon>
        <taxon>Burkholderia cepacia complex</taxon>
    </lineage>
</organism>
<dbReference type="EMBL" id="CABVPU010000007">
    <property type="protein sequence ID" value="VWB54720.1"/>
    <property type="molecule type" value="Genomic_DNA"/>
</dbReference>
<accession>A0A6P2KGR9</accession>
<dbReference type="SUPFAM" id="SSF53850">
    <property type="entry name" value="Periplasmic binding protein-like II"/>
    <property type="match status" value="1"/>
</dbReference>
<dbReference type="PANTHER" id="PTHR30632">
    <property type="entry name" value="MOLYBDATE-BINDING PERIPLASMIC PROTEIN"/>
    <property type="match status" value="1"/>
</dbReference>
<dbReference type="GO" id="GO:0030973">
    <property type="term" value="F:molybdate ion binding"/>
    <property type="evidence" value="ECO:0007669"/>
    <property type="project" value="TreeGrafter"/>
</dbReference>
<gene>
    <name evidence="2" type="ORF">BLA15945_02559</name>
</gene>
<dbReference type="Pfam" id="PF13531">
    <property type="entry name" value="SBP_bac_11"/>
    <property type="match status" value="1"/>
</dbReference>
<name>A0A6P2KGR9_BURL3</name>
<keyword evidence="1" id="KW-0732">Signal</keyword>
<dbReference type="PANTHER" id="PTHR30632:SF11">
    <property type="entry name" value="BLR4797 PROTEIN"/>
    <property type="match status" value="1"/>
</dbReference>
<dbReference type="Gene3D" id="3.40.190.10">
    <property type="entry name" value="Periplasmic binding protein-like II"/>
    <property type="match status" value="2"/>
</dbReference>
<feature type="chain" id="PRO_5026742518" evidence="1">
    <location>
        <begin position="23"/>
        <end position="262"/>
    </location>
</feature>
<sequence length="262" mass="27614">MTMRNLLLKFCATALVATTAIAADVQAAELHVMSSGGFTAAYKLLGPRFESTTGHTLDTALGPSMGKSPEAIPNRLARGEPADAVIMVGYALDDLIRQGKVVPGSRVDLADSRIGMVVRDGAAKPDISSAEGLKQVLLHARSIAYSDSASGVYIERELFRKLGIEDQVKSKAKMIPRIPVASVVANGDYEIGFQQVSELLPVKGATYVGKIPESLQSVTRFAAGIPVGAQHPKEAKALLDYLASPDVQADVKSTGLDSVSAH</sequence>
<evidence type="ECO:0000313" key="3">
    <source>
        <dbReference type="Proteomes" id="UP000494174"/>
    </source>
</evidence>